<dbReference type="EMBL" id="JAEUXJ010000019">
    <property type="protein sequence ID" value="MBL6458797.1"/>
    <property type="molecule type" value="Genomic_DNA"/>
</dbReference>
<accession>A0ABS1VBU9</accession>
<dbReference type="RefSeq" id="WP_202828538.1">
    <property type="nucleotide sequence ID" value="NZ_JAEUXJ010000019.1"/>
</dbReference>
<gene>
    <name evidence="1" type="ORF">JMJ55_26045</name>
</gene>
<comment type="caution">
    <text evidence="1">The sequence shown here is derived from an EMBL/GenBank/DDBJ whole genome shotgun (WGS) entry which is preliminary data.</text>
</comment>
<dbReference type="Proteomes" id="UP000606490">
    <property type="component" value="Unassembled WGS sequence"/>
</dbReference>
<keyword evidence="2" id="KW-1185">Reference proteome</keyword>
<proteinExistence type="predicted"/>
<name>A0ABS1VBU9_9PROT</name>
<protein>
    <submittedName>
        <fullName evidence="1">Uncharacterized protein</fullName>
    </submittedName>
</protein>
<reference evidence="1 2" key="1">
    <citation type="submission" date="2021-01" db="EMBL/GenBank/DDBJ databases">
        <title>Belnapia mucosa sp. nov. and Belnapia arida sp. nov., isolated from the Tabernas Desert (Almeria, Spain).</title>
        <authorList>
            <person name="Molina-Menor E."/>
            <person name="Vidal-Verdu A."/>
            <person name="Calonge A."/>
            <person name="Satari L."/>
            <person name="Pereto Magraner J."/>
            <person name="Porcar Miralles M."/>
        </authorList>
    </citation>
    <scope>NUCLEOTIDE SEQUENCE [LARGE SCALE GENOMIC DNA]</scope>
    <source>
        <strain evidence="1 2">T6</strain>
    </source>
</reference>
<organism evidence="1 2">
    <name type="scientific">Belnapia mucosa</name>
    <dbReference type="NCBI Taxonomy" id="2804532"/>
    <lineage>
        <taxon>Bacteria</taxon>
        <taxon>Pseudomonadati</taxon>
        <taxon>Pseudomonadota</taxon>
        <taxon>Alphaproteobacteria</taxon>
        <taxon>Acetobacterales</taxon>
        <taxon>Roseomonadaceae</taxon>
        <taxon>Belnapia</taxon>
    </lineage>
</organism>
<evidence type="ECO:0000313" key="1">
    <source>
        <dbReference type="EMBL" id="MBL6458797.1"/>
    </source>
</evidence>
<sequence length="178" mass="19676">MSLLDQIKSGFALGVPASRDVLERIRAGVLVHRTRARFLPVLVTGLYRTSPDGFSNARVRMTGDFGLSPLDLFKATVRDHRVVDFQVFQGSGGRAFHDFVYFFLGEPEDWQIGAQNFGGSGDAAMIRVRGADLLADPGRRIFYRRGLFWEADRAVIVKGGYEGPAKVELPQGFTAPLI</sequence>
<evidence type="ECO:0000313" key="2">
    <source>
        <dbReference type="Proteomes" id="UP000606490"/>
    </source>
</evidence>